<feature type="transmembrane region" description="Helical" evidence="7">
    <location>
        <begin position="47"/>
        <end position="70"/>
    </location>
</feature>
<keyword evidence="5 7" id="KW-1133">Transmembrane helix</keyword>
<dbReference type="Gene3D" id="1.10.3720.10">
    <property type="entry name" value="MetI-like"/>
    <property type="match status" value="1"/>
</dbReference>
<organism evidence="9 10">
    <name type="scientific">Gleimia europaea ACS-120-V-Col10b</name>
    <dbReference type="NCBI Taxonomy" id="883069"/>
    <lineage>
        <taxon>Bacteria</taxon>
        <taxon>Bacillati</taxon>
        <taxon>Actinomycetota</taxon>
        <taxon>Actinomycetes</taxon>
        <taxon>Actinomycetales</taxon>
        <taxon>Actinomycetaceae</taxon>
        <taxon>Gleimia</taxon>
    </lineage>
</organism>
<protein>
    <recommendedName>
        <fullName evidence="8">ABC transmembrane type-1 domain-containing protein</fullName>
    </recommendedName>
</protein>
<evidence type="ECO:0000313" key="9">
    <source>
        <dbReference type="EMBL" id="EPD31369.1"/>
    </source>
</evidence>
<keyword evidence="2 7" id="KW-0813">Transport</keyword>
<name>A0A9W5VWZ5_9ACTO</name>
<dbReference type="InterPro" id="IPR051393">
    <property type="entry name" value="ABC_transporter_permease"/>
</dbReference>
<keyword evidence="4 7" id="KW-0812">Transmembrane</keyword>
<dbReference type="PROSITE" id="PS50928">
    <property type="entry name" value="ABC_TM1"/>
    <property type="match status" value="1"/>
</dbReference>
<dbReference type="OrthoDB" id="3265694at2"/>
<dbReference type="InterPro" id="IPR035906">
    <property type="entry name" value="MetI-like_sf"/>
</dbReference>
<feature type="transmembrane region" description="Helical" evidence="7">
    <location>
        <begin position="303"/>
        <end position="324"/>
    </location>
</feature>
<evidence type="ECO:0000313" key="10">
    <source>
        <dbReference type="Proteomes" id="UP000014387"/>
    </source>
</evidence>
<feature type="domain" description="ABC transmembrane type-1" evidence="8">
    <location>
        <begin position="107"/>
        <end position="321"/>
    </location>
</feature>
<dbReference type="EMBL" id="AGWN01000001">
    <property type="protein sequence ID" value="EPD31369.1"/>
    <property type="molecule type" value="Genomic_DNA"/>
</dbReference>
<accession>A0A9W5VWZ5</accession>
<dbReference type="CDD" id="cd06261">
    <property type="entry name" value="TM_PBP2"/>
    <property type="match status" value="1"/>
</dbReference>
<dbReference type="InterPro" id="IPR000515">
    <property type="entry name" value="MetI-like"/>
</dbReference>
<comment type="similarity">
    <text evidence="7">Belongs to the binding-protein-dependent transport system permease family.</text>
</comment>
<keyword evidence="6 7" id="KW-0472">Membrane</keyword>
<comment type="subcellular location">
    <subcellularLocation>
        <location evidence="1 7">Cell membrane</location>
        <topology evidence="1 7">Multi-pass membrane protein</topology>
    </subcellularLocation>
</comment>
<reference evidence="9 10" key="1">
    <citation type="submission" date="2013-05" db="EMBL/GenBank/DDBJ databases">
        <title>The Genome Sequence of Actinomyces europaeus ACS-120-V-COL10B.</title>
        <authorList>
            <consortium name="The Broad Institute Genomics Platform"/>
            <person name="Earl A."/>
            <person name="Ward D."/>
            <person name="Feldgarden M."/>
            <person name="Gevers D."/>
            <person name="Saerens B."/>
            <person name="Vaneechoutte M."/>
            <person name="Walker B."/>
            <person name="Young S."/>
            <person name="Zeng Q."/>
            <person name="Gargeya S."/>
            <person name="Fitzgerald M."/>
            <person name="Haas B."/>
            <person name="Abouelleil A."/>
            <person name="Allen A.W."/>
            <person name="Alvarado L."/>
            <person name="Arachchi H.M."/>
            <person name="Berlin A.M."/>
            <person name="Chapman S.B."/>
            <person name="Gainer-Dewar J."/>
            <person name="Goldberg J."/>
            <person name="Griggs A."/>
            <person name="Gujja S."/>
            <person name="Hansen M."/>
            <person name="Howarth C."/>
            <person name="Imamovic A."/>
            <person name="Ireland A."/>
            <person name="Larimer J."/>
            <person name="McCowan C."/>
            <person name="Murphy C."/>
            <person name="Pearson M."/>
            <person name="Poon T.W."/>
            <person name="Priest M."/>
            <person name="Roberts A."/>
            <person name="Saif S."/>
            <person name="Shea T."/>
            <person name="Sisk P."/>
            <person name="Sykes S."/>
            <person name="Wortman J."/>
            <person name="Nusbaum C."/>
            <person name="Birren B."/>
        </authorList>
    </citation>
    <scope>NUCLEOTIDE SEQUENCE [LARGE SCALE GENOMIC DNA]</scope>
    <source>
        <strain evidence="9 10">ACS-120-V-Col10b</strain>
    </source>
</reference>
<sequence length="328" mass="35451">MRWRPTIPVSRSRHVSTVFPATRAGSKTGSARGRAVKFTQTKRGSNTLAALALLAVPFAVYAAFMLYPLIRVCQLSLYEWDGLGYSTFVGFSNYAKTFSDPRLLAAFWHALVLIVFYAVIPLCVGLVLASLLTRSRVRALGFFRTVVFLPQVIAMVVLAIAWRGIYAPDGPINGLLRAIGLGSWARAWLGDFTFALPAVGLIGSWVSLGLVTVLLMSGMATIPRDLYEAAMLDGAGRVRQFFAITVPSVRAEIIVSLTLTIVAALKTFDLVYVTTSGGPGSATTVPSYEVYYQAFRIGEVGTASSLAVVLTLVIFLINLALNLVGERE</sequence>
<comment type="caution">
    <text evidence="9">The sequence shown here is derived from an EMBL/GenBank/DDBJ whole genome shotgun (WGS) entry which is preliminary data.</text>
</comment>
<evidence type="ECO:0000256" key="7">
    <source>
        <dbReference type="RuleBase" id="RU363032"/>
    </source>
</evidence>
<dbReference type="SUPFAM" id="SSF161098">
    <property type="entry name" value="MetI-like"/>
    <property type="match status" value="1"/>
</dbReference>
<dbReference type="Proteomes" id="UP000014387">
    <property type="component" value="Unassembled WGS sequence"/>
</dbReference>
<keyword evidence="3" id="KW-1003">Cell membrane</keyword>
<gene>
    <name evidence="9" type="ORF">HMPREF9238_01140</name>
</gene>
<proteinExistence type="inferred from homology"/>
<evidence type="ECO:0000256" key="6">
    <source>
        <dbReference type="ARBA" id="ARBA00023136"/>
    </source>
</evidence>
<feature type="transmembrane region" description="Helical" evidence="7">
    <location>
        <begin position="106"/>
        <end position="129"/>
    </location>
</feature>
<feature type="transmembrane region" description="Helical" evidence="7">
    <location>
        <begin position="241"/>
        <end position="265"/>
    </location>
</feature>
<keyword evidence="10" id="KW-1185">Reference proteome</keyword>
<dbReference type="GO" id="GO:0055085">
    <property type="term" value="P:transmembrane transport"/>
    <property type="evidence" value="ECO:0007669"/>
    <property type="project" value="InterPro"/>
</dbReference>
<dbReference type="Pfam" id="PF00528">
    <property type="entry name" value="BPD_transp_1"/>
    <property type="match status" value="1"/>
</dbReference>
<evidence type="ECO:0000256" key="2">
    <source>
        <dbReference type="ARBA" id="ARBA00022448"/>
    </source>
</evidence>
<evidence type="ECO:0000256" key="5">
    <source>
        <dbReference type="ARBA" id="ARBA00022989"/>
    </source>
</evidence>
<dbReference type="PANTHER" id="PTHR30193:SF41">
    <property type="entry name" value="DIACETYLCHITOBIOSE UPTAKE SYSTEM PERMEASE PROTEIN NGCF"/>
    <property type="match status" value="1"/>
</dbReference>
<dbReference type="GO" id="GO:0005886">
    <property type="term" value="C:plasma membrane"/>
    <property type="evidence" value="ECO:0007669"/>
    <property type="project" value="UniProtKB-SubCell"/>
</dbReference>
<evidence type="ECO:0000256" key="1">
    <source>
        <dbReference type="ARBA" id="ARBA00004651"/>
    </source>
</evidence>
<evidence type="ECO:0000259" key="8">
    <source>
        <dbReference type="PROSITE" id="PS50928"/>
    </source>
</evidence>
<evidence type="ECO:0000256" key="3">
    <source>
        <dbReference type="ARBA" id="ARBA00022475"/>
    </source>
</evidence>
<feature type="transmembrane region" description="Helical" evidence="7">
    <location>
        <begin position="194"/>
        <end position="220"/>
    </location>
</feature>
<dbReference type="AlphaFoldDB" id="A0A9W5VWZ5"/>
<evidence type="ECO:0000256" key="4">
    <source>
        <dbReference type="ARBA" id="ARBA00022692"/>
    </source>
</evidence>
<dbReference type="PANTHER" id="PTHR30193">
    <property type="entry name" value="ABC TRANSPORTER PERMEASE PROTEIN"/>
    <property type="match status" value="1"/>
</dbReference>
<feature type="transmembrane region" description="Helical" evidence="7">
    <location>
        <begin position="141"/>
        <end position="162"/>
    </location>
</feature>